<protein>
    <submittedName>
        <fullName evidence="1">Uncharacterized protein</fullName>
    </submittedName>
</protein>
<gene>
    <name evidence="1" type="ORF">D0Y65_041631</name>
</gene>
<name>A0A445GWH2_GLYSO</name>
<keyword evidence="2" id="KW-1185">Reference proteome</keyword>
<evidence type="ECO:0000313" key="1">
    <source>
        <dbReference type="EMBL" id="RZB65641.1"/>
    </source>
</evidence>
<organism evidence="1 2">
    <name type="scientific">Glycine soja</name>
    <name type="common">Wild soybean</name>
    <dbReference type="NCBI Taxonomy" id="3848"/>
    <lineage>
        <taxon>Eukaryota</taxon>
        <taxon>Viridiplantae</taxon>
        <taxon>Streptophyta</taxon>
        <taxon>Embryophyta</taxon>
        <taxon>Tracheophyta</taxon>
        <taxon>Spermatophyta</taxon>
        <taxon>Magnoliopsida</taxon>
        <taxon>eudicotyledons</taxon>
        <taxon>Gunneridae</taxon>
        <taxon>Pentapetalae</taxon>
        <taxon>rosids</taxon>
        <taxon>fabids</taxon>
        <taxon>Fabales</taxon>
        <taxon>Fabaceae</taxon>
        <taxon>Papilionoideae</taxon>
        <taxon>50 kb inversion clade</taxon>
        <taxon>NPAAA clade</taxon>
        <taxon>indigoferoid/millettioid clade</taxon>
        <taxon>Phaseoleae</taxon>
        <taxon>Glycine</taxon>
        <taxon>Glycine subgen. Soja</taxon>
    </lineage>
</organism>
<proteinExistence type="predicted"/>
<reference evidence="1 2" key="1">
    <citation type="submission" date="2018-09" db="EMBL/GenBank/DDBJ databases">
        <title>A high-quality reference genome of wild soybean provides a powerful tool to mine soybean genomes.</title>
        <authorList>
            <person name="Xie M."/>
            <person name="Chung C.Y.L."/>
            <person name="Li M.-W."/>
            <person name="Wong F.-L."/>
            <person name="Chan T.-F."/>
            <person name="Lam H.-M."/>
        </authorList>
    </citation>
    <scope>NUCLEOTIDE SEQUENCE [LARGE SCALE GENOMIC DNA]</scope>
    <source>
        <strain evidence="2">cv. W05</strain>
        <tissue evidence="1">Hypocotyl of etiolated seedlings</tissue>
    </source>
</reference>
<dbReference type="AlphaFoldDB" id="A0A445GWH2"/>
<sequence>MLPMMAFPMAATTFPPERDRPASSIQTCKWVSVSLCEVSVSGTLSSVSELMIPIFSYNKRSVRFGHRSNIDNFNFLKRHEEPQVGLWFIERERLSKLGKQWSLLSVETAIDNKHELALSGHQQFCSLCITSLQEKCLFYGYHLSRHINGKS</sequence>
<dbReference type="Proteomes" id="UP000289340">
    <property type="component" value="Chromosome 15"/>
</dbReference>
<accession>A0A445GWH2</accession>
<evidence type="ECO:0000313" key="2">
    <source>
        <dbReference type="Proteomes" id="UP000289340"/>
    </source>
</evidence>
<comment type="caution">
    <text evidence="1">The sequence shown here is derived from an EMBL/GenBank/DDBJ whole genome shotgun (WGS) entry which is preliminary data.</text>
</comment>
<dbReference type="EMBL" id="QZWG01000015">
    <property type="protein sequence ID" value="RZB65641.1"/>
    <property type="molecule type" value="Genomic_DNA"/>
</dbReference>